<proteinExistence type="predicted"/>
<keyword evidence="3" id="KW-1185">Reference proteome</keyword>
<evidence type="ECO:0000313" key="3">
    <source>
        <dbReference type="Proteomes" id="UP000076727"/>
    </source>
</evidence>
<keyword evidence="1" id="KW-0472">Membrane</keyword>
<name>A0A165QVG4_9APHY</name>
<evidence type="ECO:0000313" key="2">
    <source>
        <dbReference type="EMBL" id="KZT69985.1"/>
    </source>
</evidence>
<protein>
    <submittedName>
        <fullName evidence="2">Uncharacterized protein</fullName>
    </submittedName>
</protein>
<feature type="transmembrane region" description="Helical" evidence="1">
    <location>
        <begin position="44"/>
        <end position="62"/>
    </location>
</feature>
<sequence length="68" mass="7955">MRSISVWSTYVVMFSTPSLSQCIHMIYGEHYCRSSVTLRLREVVVIWLFRYAFASVRFIFATEKGALL</sequence>
<keyword evidence="1" id="KW-0812">Transmembrane</keyword>
<reference evidence="2 3" key="1">
    <citation type="journal article" date="2016" name="Mol. Biol. Evol.">
        <title>Comparative Genomics of Early-Diverging Mushroom-Forming Fungi Provides Insights into the Origins of Lignocellulose Decay Capabilities.</title>
        <authorList>
            <person name="Nagy L.G."/>
            <person name="Riley R."/>
            <person name="Tritt A."/>
            <person name="Adam C."/>
            <person name="Daum C."/>
            <person name="Floudas D."/>
            <person name="Sun H."/>
            <person name="Yadav J.S."/>
            <person name="Pangilinan J."/>
            <person name="Larsson K.H."/>
            <person name="Matsuura K."/>
            <person name="Barry K."/>
            <person name="Labutti K."/>
            <person name="Kuo R."/>
            <person name="Ohm R.A."/>
            <person name="Bhattacharya S.S."/>
            <person name="Shirouzu T."/>
            <person name="Yoshinaga Y."/>
            <person name="Martin F.M."/>
            <person name="Grigoriev I.V."/>
            <person name="Hibbett D.S."/>
        </authorList>
    </citation>
    <scope>NUCLEOTIDE SEQUENCE [LARGE SCALE GENOMIC DNA]</scope>
    <source>
        <strain evidence="2 3">L-15889</strain>
    </source>
</reference>
<evidence type="ECO:0000256" key="1">
    <source>
        <dbReference type="SAM" id="Phobius"/>
    </source>
</evidence>
<dbReference type="Proteomes" id="UP000076727">
    <property type="component" value="Unassembled WGS sequence"/>
</dbReference>
<dbReference type="EMBL" id="KV429054">
    <property type="protein sequence ID" value="KZT69985.1"/>
    <property type="molecule type" value="Genomic_DNA"/>
</dbReference>
<keyword evidence="1" id="KW-1133">Transmembrane helix</keyword>
<gene>
    <name evidence="2" type="ORF">DAEQUDRAFT_234705</name>
</gene>
<organism evidence="2 3">
    <name type="scientific">Daedalea quercina L-15889</name>
    <dbReference type="NCBI Taxonomy" id="1314783"/>
    <lineage>
        <taxon>Eukaryota</taxon>
        <taxon>Fungi</taxon>
        <taxon>Dikarya</taxon>
        <taxon>Basidiomycota</taxon>
        <taxon>Agaricomycotina</taxon>
        <taxon>Agaricomycetes</taxon>
        <taxon>Polyporales</taxon>
        <taxon>Fomitopsis</taxon>
    </lineage>
</organism>
<dbReference type="AlphaFoldDB" id="A0A165QVG4"/>
<accession>A0A165QVG4</accession>